<reference evidence="1 2" key="2">
    <citation type="journal article" date="2022" name="Mol. Biol. Evol.">
        <title>Comparative Genomics Reveals Insights into the Divergent Evolution of Astigmatic Mites and Household Pest Adaptations.</title>
        <authorList>
            <person name="Xiong Q."/>
            <person name="Wan A.T."/>
            <person name="Liu X."/>
            <person name="Fung C.S."/>
            <person name="Xiao X."/>
            <person name="Malainual N."/>
            <person name="Hou J."/>
            <person name="Wang L."/>
            <person name="Wang M."/>
            <person name="Yang K.Y."/>
            <person name="Cui Y."/>
            <person name="Leung E.L."/>
            <person name="Nong W."/>
            <person name="Shin S.K."/>
            <person name="Au S.W."/>
            <person name="Jeong K.Y."/>
            <person name="Chew F.T."/>
            <person name="Hui J.H."/>
            <person name="Leung T.F."/>
            <person name="Tungtrongchitr A."/>
            <person name="Zhong N."/>
            <person name="Liu Z."/>
            <person name="Tsui S.K."/>
        </authorList>
    </citation>
    <scope>NUCLEOTIDE SEQUENCE [LARGE SCALE GENOMIC DNA]</scope>
    <source>
        <strain evidence="1">Derp</strain>
    </source>
</reference>
<evidence type="ECO:0000313" key="1">
    <source>
        <dbReference type="EMBL" id="KAH9414259.1"/>
    </source>
</evidence>
<keyword evidence="2" id="KW-1185">Reference proteome</keyword>
<name>A0ABQ8IVB7_DERPT</name>
<evidence type="ECO:0000313" key="2">
    <source>
        <dbReference type="Proteomes" id="UP000887458"/>
    </source>
</evidence>
<accession>A0ABQ8IVB7</accession>
<reference evidence="1 2" key="1">
    <citation type="journal article" date="2018" name="J. Allergy Clin. Immunol.">
        <title>High-quality assembly of Dermatophagoides pteronyssinus genome and transcriptome reveals a wide range of novel allergens.</title>
        <authorList>
            <person name="Liu X.Y."/>
            <person name="Yang K.Y."/>
            <person name="Wang M.Q."/>
            <person name="Kwok J.S."/>
            <person name="Zeng X."/>
            <person name="Yang Z."/>
            <person name="Xiao X.J."/>
            <person name="Lau C.P."/>
            <person name="Li Y."/>
            <person name="Huang Z.M."/>
            <person name="Ba J.G."/>
            <person name="Yim A.K."/>
            <person name="Ouyang C.Y."/>
            <person name="Ngai S.M."/>
            <person name="Chan T.F."/>
            <person name="Leung E.L."/>
            <person name="Liu L."/>
            <person name="Liu Z.G."/>
            <person name="Tsui S.K."/>
        </authorList>
    </citation>
    <scope>NUCLEOTIDE SEQUENCE [LARGE SCALE GENOMIC DNA]</scope>
    <source>
        <strain evidence="1">Derp</strain>
    </source>
</reference>
<dbReference type="Proteomes" id="UP000887458">
    <property type="component" value="Unassembled WGS sequence"/>
</dbReference>
<organism evidence="1 2">
    <name type="scientific">Dermatophagoides pteronyssinus</name>
    <name type="common">European house dust mite</name>
    <dbReference type="NCBI Taxonomy" id="6956"/>
    <lineage>
        <taxon>Eukaryota</taxon>
        <taxon>Metazoa</taxon>
        <taxon>Ecdysozoa</taxon>
        <taxon>Arthropoda</taxon>
        <taxon>Chelicerata</taxon>
        <taxon>Arachnida</taxon>
        <taxon>Acari</taxon>
        <taxon>Acariformes</taxon>
        <taxon>Sarcoptiformes</taxon>
        <taxon>Astigmata</taxon>
        <taxon>Psoroptidia</taxon>
        <taxon>Analgoidea</taxon>
        <taxon>Pyroglyphidae</taxon>
        <taxon>Dermatophagoidinae</taxon>
        <taxon>Dermatophagoides</taxon>
    </lineage>
</organism>
<dbReference type="EMBL" id="NJHN03000112">
    <property type="protein sequence ID" value="KAH9414259.1"/>
    <property type="molecule type" value="Genomic_DNA"/>
</dbReference>
<proteinExistence type="predicted"/>
<protein>
    <submittedName>
        <fullName evidence="1">Uncharacterized protein</fullName>
    </submittedName>
</protein>
<comment type="caution">
    <text evidence="1">The sequence shown here is derived from an EMBL/GenBank/DDBJ whole genome shotgun (WGS) entry which is preliminary data.</text>
</comment>
<sequence length="64" mass="7735">MVIFRKIFENNGICSCAQSIRFKNAFCRFLFVQIRLFVREILYVNIDNNQNKQRRPPPKKEKLT</sequence>
<gene>
    <name evidence="1" type="ORF">DERP_008456</name>
</gene>